<evidence type="ECO:0000313" key="1">
    <source>
        <dbReference type="EMBL" id="KAK4419813.1"/>
    </source>
</evidence>
<proteinExistence type="predicted"/>
<name>A0AAE1XX95_9LAMI</name>
<organism evidence="1 2">
    <name type="scientific">Sesamum alatum</name>
    <dbReference type="NCBI Taxonomy" id="300844"/>
    <lineage>
        <taxon>Eukaryota</taxon>
        <taxon>Viridiplantae</taxon>
        <taxon>Streptophyta</taxon>
        <taxon>Embryophyta</taxon>
        <taxon>Tracheophyta</taxon>
        <taxon>Spermatophyta</taxon>
        <taxon>Magnoliopsida</taxon>
        <taxon>eudicotyledons</taxon>
        <taxon>Gunneridae</taxon>
        <taxon>Pentapetalae</taxon>
        <taxon>asterids</taxon>
        <taxon>lamiids</taxon>
        <taxon>Lamiales</taxon>
        <taxon>Pedaliaceae</taxon>
        <taxon>Sesamum</taxon>
    </lineage>
</organism>
<reference evidence="1" key="1">
    <citation type="submission" date="2020-06" db="EMBL/GenBank/DDBJ databases">
        <authorList>
            <person name="Li T."/>
            <person name="Hu X."/>
            <person name="Zhang T."/>
            <person name="Song X."/>
            <person name="Zhang H."/>
            <person name="Dai N."/>
            <person name="Sheng W."/>
            <person name="Hou X."/>
            <person name="Wei L."/>
        </authorList>
    </citation>
    <scope>NUCLEOTIDE SEQUENCE</scope>
    <source>
        <strain evidence="1">3651</strain>
        <tissue evidence="1">Leaf</tissue>
    </source>
</reference>
<accession>A0AAE1XX95</accession>
<dbReference type="AlphaFoldDB" id="A0AAE1XX95"/>
<dbReference type="EMBL" id="JACGWO010000009">
    <property type="protein sequence ID" value="KAK4419813.1"/>
    <property type="molecule type" value="Genomic_DNA"/>
</dbReference>
<sequence>MKLTIQGKYGLRPRLPLPHINLRCSIQSRLPYIIILHCARRRQLRTPPNQKAELGLGAGGGSSGGDLLGGMTPVGAAAECAICLSEFAAGERINLNLLLPSSYSVLSQSHATK</sequence>
<dbReference type="Proteomes" id="UP001293254">
    <property type="component" value="Unassembled WGS sequence"/>
</dbReference>
<protein>
    <submittedName>
        <fullName evidence="1">Uncharacterized protein</fullName>
    </submittedName>
</protein>
<comment type="caution">
    <text evidence="1">The sequence shown here is derived from an EMBL/GenBank/DDBJ whole genome shotgun (WGS) entry which is preliminary data.</text>
</comment>
<evidence type="ECO:0000313" key="2">
    <source>
        <dbReference type="Proteomes" id="UP001293254"/>
    </source>
</evidence>
<gene>
    <name evidence="1" type="ORF">Salat_2394200</name>
</gene>
<reference evidence="1" key="2">
    <citation type="journal article" date="2024" name="Plant">
        <title>Genomic evolution and insights into agronomic trait innovations of Sesamum species.</title>
        <authorList>
            <person name="Miao H."/>
            <person name="Wang L."/>
            <person name="Qu L."/>
            <person name="Liu H."/>
            <person name="Sun Y."/>
            <person name="Le M."/>
            <person name="Wang Q."/>
            <person name="Wei S."/>
            <person name="Zheng Y."/>
            <person name="Lin W."/>
            <person name="Duan Y."/>
            <person name="Cao H."/>
            <person name="Xiong S."/>
            <person name="Wang X."/>
            <person name="Wei L."/>
            <person name="Li C."/>
            <person name="Ma Q."/>
            <person name="Ju M."/>
            <person name="Zhao R."/>
            <person name="Li G."/>
            <person name="Mu C."/>
            <person name="Tian Q."/>
            <person name="Mei H."/>
            <person name="Zhang T."/>
            <person name="Gao T."/>
            <person name="Zhang H."/>
        </authorList>
    </citation>
    <scope>NUCLEOTIDE SEQUENCE</scope>
    <source>
        <strain evidence="1">3651</strain>
    </source>
</reference>
<keyword evidence="2" id="KW-1185">Reference proteome</keyword>